<accession>A0A918MWP1</accession>
<reference evidence="2" key="2">
    <citation type="submission" date="2020-09" db="EMBL/GenBank/DDBJ databases">
        <authorList>
            <person name="Sun Q."/>
            <person name="Kim S."/>
        </authorList>
    </citation>
    <scope>NUCLEOTIDE SEQUENCE</scope>
    <source>
        <strain evidence="2">KCTC 23732</strain>
    </source>
</reference>
<keyword evidence="1" id="KW-0472">Membrane</keyword>
<protein>
    <recommendedName>
        <fullName evidence="4">Transmembrane protein</fullName>
    </recommendedName>
</protein>
<evidence type="ECO:0000313" key="2">
    <source>
        <dbReference type="EMBL" id="GGW81424.1"/>
    </source>
</evidence>
<organism evidence="2 3">
    <name type="scientific">Advenella faeciporci</name>
    <dbReference type="NCBI Taxonomy" id="797535"/>
    <lineage>
        <taxon>Bacteria</taxon>
        <taxon>Pseudomonadati</taxon>
        <taxon>Pseudomonadota</taxon>
        <taxon>Betaproteobacteria</taxon>
        <taxon>Burkholderiales</taxon>
        <taxon>Alcaligenaceae</taxon>
    </lineage>
</organism>
<comment type="caution">
    <text evidence="2">The sequence shown here is derived from an EMBL/GenBank/DDBJ whole genome shotgun (WGS) entry which is preliminary data.</text>
</comment>
<keyword evidence="1" id="KW-0812">Transmembrane</keyword>
<feature type="transmembrane region" description="Helical" evidence="1">
    <location>
        <begin position="50"/>
        <end position="71"/>
    </location>
</feature>
<proteinExistence type="predicted"/>
<dbReference type="RefSeq" id="WP_189384269.1">
    <property type="nucleotide sequence ID" value="NZ_BAABFY010000056.1"/>
</dbReference>
<keyword evidence="1" id="KW-1133">Transmembrane helix</keyword>
<gene>
    <name evidence="2" type="ORF">GCM10011450_09100</name>
</gene>
<evidence type="ECO:0008006" key="4">
    <source>
        <dbReference type="Google" id="ProtNLM"/>
    </source>
</evidence>
<evidence type="ECO:0000256" key="1">
    <source>
        <dbReference type="SAM" id="Phobius"/>
    </source>
</evidence>
<sequence length="111" mass="12471">MTEFLLGLNILYEWFLLSPVLPAVMVLLLLAVYILALLKKPLNWKGGWPLSWKLGALLAIIAFFGVPWWVDSSVAELKYLPDWLMNIAMAIGIGAYGALLVWPLLGMKRKT</sequence>
<name>A0A918MWP1_9BURK</name>
<dbReference type="EMBL" id="BMYS01000004">
    <property type="protein sequence ID" value="GGW81424.1"/>
    <property type="molecule type" value="Genomic_DNA"/>
</dbReference>
<reference evidence="2" key="1">
    <citation type="journal article" date="2014" name="Int. J. Syst. Evol. Microbiol.">
        <title>Complete genome sequence of Corynebacterium casei LMG S-19264T (=DSM 44701T), isolated from a smear-ripened cheese.</title>
        <authorList>
            <consortium name="US DOE Joint Genome Institute (JGI-PGF)"/>
            <person name="Walter F."/>
            <person name="Albersmeier A."/>
            <person name="Kalinowski J."/>
            <person name="Ruckert C."/>
        </authorList>
    </citation>
    <scope>NUCLEOTIDE SEQUENCE</scope>
    <source>
        <strain evidence="2">KCTC 23732</strain>
    </source>
</reference>
<dbReference type="AlphaFoldDB" id="A0A918MWP1"/>
<feature type="transmembrane region" description="Helical" evidence="1">
    <location>
        <begin position="20"/>
        <end position="38"/>
    </location>
</feature>
<keyword evidence="3" id="KW-1185">Reference proteome</keyword>
<evidence type="ECO:0000313" key="3">
    <source>
        <dbReference type="Proteomes" id="UP000608345"/>
    </source>
</evidence>
<dbReference type="Proteomes" id="UP000608345">
    <property type="component" value="Unassembled WGS sequence"/>
</dbReference>
<feature type="transmembrane region" description="Helical" evidence="1">
    <location>
        <begin position="83"/>
        <end position="105"/>
    </location>
</feature>